<dbReference type="EMBL" id="GBXM01065495">
    <property type="protein sequence ID" value="JAH43082.1"/>
    <property type="molecule type" value="Transcribed_RNA"/>
</dbReference>
<accession>A0A0E9SPA6</accession>
<evidence type="ECO:0000313" key="1">
    <source>
        <dbReference type="EMBL" id="JAH43082.1"/>
    </source>
</evidence>
<organism evidence="1">
    <name type="scientific">Anguilla anguilla</name>
    <name type="common">European freshwater eel</name>
    <name type="synonym">Muraena anguilla</name>
    <dbReference type="NCBI Taxonomy" id="7936"/>
    <lineage>
        <taxon>Eukaryota</taxon>
        <taxon>Metazoa</taxon>
        <taxon>Chordata</taxon>
        <taxon>Craniata</taxon>
        <taxon>Vertebrata</taxon>
        <taxon>Euteleostomi</taxon>
        <taxon>Actinopterygii</taxon>
        <taxon>Neopterygii</taxon>
        <taxon>Teleostei</taxon>
        <taxon>Anguilliformes</taxon>
        <taxon>Anguillidae</taxon>
        <taxon>Anguilla</taxon>
    </lineage>
</organism>
<reference evidence="1" key="1">
    <citation type="submission" date="2014-11" db="EMBL/GenBank/DDBJ databases">
        <authorList>
            <person name="Amaro Gonzalez C."/>
        </authorList>
    </citation>
    <scope>NUCLEOTIDE SEQUENCE</scope>
</reference>
<protein>
    <submittedName>
        <fullName evidence="1">Uncharacterized protein</fullName>
    </submittedName>
</protein>
<reference evidence="1" key="2">
    <citation type="journal article" date="2015" name="Fish Shellfish Immunol.">
        <title>Early steps in the European eel (Anguilla anguilla)-Vibrio vulnificus interaction in the gills: Role of the RtxA13 toxin.</title>
        <authorList>
            <person name="Callol A."/>
            <person name="Pajuelo D."/>
            <person name="Ebbesson L."/>
            <person name="Teles M."/>
            <person name="MacKenzie S."/>
            <person name="Amaro C."/>
        </authorList>
    </citation>
    <scope>NUCLEOTIDE SEQUENCE</scope>
</reference>
<proteinExistence type="predicted"/>
<name>A0A0E9SPA6_ANGAN</name>
<sequence length="29" mass="3171">MMRNLMLTVKALKLSDKGDHGRVDGISPS</sequence>
<dbReference type="AlphaFoldDB" id="A0A0E9SPA6"/>